<accession>A0A0G4INN3</accession>
<organism evidence="2 4">
    <name type="scientific">Plasmodiophora brassicae</name>
    <name type="common">Clubroot disease agent</name>
    <dbReference type="NCBI Taxonomy" id="37360"/>
    <lineage>
        <taxon>Eukaryota</taxon>
        <taxon>Sar</taxon>
        <taxon>Rhizaria</taxon>
        <taxon>Endomyxa</taxon>
        <taxon>Phytomyxea</taxon>
        <taxon>Plasmodiophorida</taxon>
        <taxon>Plasmodiophoridae</taxon>
        <taxon>Plasmodiophora</taxon>
    </lineage>
</organism>
<name>A0A0G4INN3_PLABS</name>
<reference evidence="2 4" key="1">
    <citation type="submission" date="2015-02" db="EMBL/GenBank/DDBJ databases">
        <authorList>
            <person name="Chooi Y.-H."/>
        </authorList>
    </citation>
    <scope>NUCLEOTIDE SEQUENCE [LARGE SCALE GENOMIC DNA]</scope>
    <source>
        <strain evidence="2">E3</strain>
    </source>
</reference>
<sequence length="382" mass="40414">MPHALQRSPRSPLTAAPTTATACPVASVSTTLVVRLRQARHGLARPSSGRSTLVDAANDATTEKGVPRSRVSHALSEFRPAEALILQTCPTPMTTWAVAVLAGVLCCSAVDISEYCQQQYDEGVRVGQLPAHAPMFVKGLTTCPDVQAIRTSLPKGNDCRSQGVREGSRVQTLAVIAAVEGCDRSPPNWPQEDLHESIFQHAGNRIKGIFKSKLAVSSSSSSDATADGAPEKAGVWARTKRFFGVRSKQVAEEQAVVVQGAAQGSPAAGAGMIATSTNGQPDTCPYLSNAQLKASWEGGLVSKLLEPFAGNRPSSVATDQYCRAAFDQLSKAVGDGTVRHLNLGACSLKNLQRALTPVYQDRTNCVQYAIQPTPTGIALQRL</sequence>
<dbReference type="PROSITE" id="PS51257">
    <property type="entry name" value="PROKAR_LIPOPROTEIN"/>
    <property type="match status" value="1"/>
</dbReference>
<feature type="region of interest" description="Disordered" evidence="1">
    <location>
        <begin position="44"/>
        <end position="64"/>
    </location>
</feature>
<evidence type="ECO:0000313" key="2">
    <source>
        <dbReference type="EMBL" id="CEO96923.1"/>
    </source>
</evidence>
<dbReference type="EMBL" id="OVEO01000019">
    <property type="protein sequence ID" value="SPR01875.1"/>
    <property type="molecule type" value="Genomic_DNA"/>
</dbReference>
<evidence type="ECO:0000313" key="4">
    <source>
        <dbReference type="Proteomes" id="UP000039324"/>
    </source>
</evidence>
<evidence type="ECO:0000313" key="3">
    <source>
        <dbReference type="EMBL" id="SPR01875.1"/>
    </source>
</evidence>
<evidence type="ECO:0000256" key="1">
    <source>
        <dbReference type="SAM" id="MobiDB-lite"/>
    </source>
</evidence>
<dbReference type="EMBL" id="CDSF01000077">
    <property type="protein sequence ID" value="CEO96923.1"/>
    <property type="molecule type" value="Genomic_DNA"/>
</dbReference>
<gene>
    <name evidence="2" type="ORF">PBRA_005527</name>
    <name evidence="3" type="ORF">PLBR_LOCUS9090</name>
</gene>
<proteinExistence type="predicted"/>
<keyword evidence="3" id="KW-0496">Mitochondrion</keyword>
<evidence type="ECO:0000313" key="5">
    <source>
        <dbReference type="Proteomes" id="UP000290189"/>
    </source>
</evidence>
<dbReference type="AlphaFoldDB" id="A0A0G4INN3"/>
<geneLocation type="mitochondrion" evidence="3"/>
<protein>
    <submittedName>
        <fullName evidence="2">Uncharacterized protein</fullName>
    </submittedName>
</protein>
<reference evidence="3 5" key="2">
    <citation type="submission" date="2018-03" db="EMBL/GenBank/DDBJ databases">
        <authorList>
            <person name="Fogelqvist J."/>
        </authorList>
    </citation>
    <scope>NUCLEOTIDE SEQUENCE [LARGE SCALE GENOMIC DNA]</scope>
</reference>
<dbReference type="Proteomes" id="UP000290189">
    <property type="component" value="Unassembled WGS sequence"/>
</dbReference>
<keyword evidence="4" id="KW-1185">Reference proteome</keyword>
<dbReference type="Proteomes" id="UP000039324">
    <property type="component" value="Unassembled WGS sequence"/>
</dbReference>